<accession>A0A0F9S901</accession>
<organism evidence="1">
    <name type="scientific">marine sediment metagenome</name>
    <dbReference type="NCBI Taxonomy" id="412755"/>
    <lineage>
        <taxon>unclassified sequences</taxon>
        <taxon>metagenomes</taxon>
        <taxon>ecological metagenomes</taxon>
    </lineage>
</organism>
<name>A0A0F9S901_9ZZZZ</name>
<evidence type="ECO:0000313" key="1">
    <source>
        <dbReference type="EMBL" id="KKN63524.1"/>
    </source>
</evidence>
<reference evidence="1" key="1">
    <citation type="journal article" date="2015" name="Nature">
        <title>Complex archaea that bridge the gap between prokaryotes and eukaryotes.</title>
        <authorList>
            <person name="Spang A."/>
            <person name="Saw J.H."/>
            <person name="Jorgensen S.L."/>
            <person name="Zaremba-Niedzwiedzka K."/>
            <person name="Martijn J."/>
            <person name="Lind A.E."/>
            <person name="van Eijk R."/>
            <person name="Schleper C."/>
            <person name="Guy L."/>
            <person name="Ettema T.J."/>
        </authorList>
    </citation>
    <scope>NUCLEOTIDE SEQUENCE</scope>
</reference>
<gene>
    <name evidence="1" type="ORF">LCGC14_0501140</name>
</gene>
<sequence>MTKIKNNERRELRRIAADLIAKLPNGQILTTYREYTMVLGSEVKKMVKGDFLPSGERLIDLKKYRVPISKTRPVNILKMIEKAFKHGGGAAVIDLVEKYLKPKESIFNKNLALDKQVKNLPKIESSEQNTQN</sequence>
<dbReference type="EMBL" id="LAZR01000587">
    <property type="protein sequence ID" value="KKN63524.1"/>
    <property type="molecule type" value="Genomic_DNA"/>
</dbReference>
<protein>
    <submittedName>
        <fullName evidence="1">Uncharacterized protein</fullName>
    </submittedName>
</protein>
<dbReference type="AlphaFoldDB" id="A0A0F9S901"/>
<proteinExistence type="predicted"/>
<comment type="caution">
    <text evidence="1">The sequence shown here is derived from an EMBL/GenBank/DDBJ whole genome shotgun (WGS) entry which is preliminary data.</text>
</comment>